<keyword evidence="6 7" id="KW-0472">Membrane</keyword>
<dbReference type="CDD" id="cd06261">
    <property type="entry name" value="TM_PBP2"/>
    <property type="match status" value="1"/>
</dbReference>
<feature type="transmembrane region" description="Helical" evidence="7">
    <location>
        <begin position="12"/>
        <end position="36"/>
    </location>
</feature>
<comment type="similarity">
    <text evidence="7">Belongs to the binding-protein-dependent transport system permease family.</text>
</comment>
<evidence type="ECO:0000313" key="10">
    <source>
        <dbReference type="Proteomes" id="UP001589619"/>
    </source>
</evidence>
<feature type="transmembrane region" description="Helical" evidence="7">
    <location>
        <begin position="105"/>
        <end position="122"/>
    </location>
</feature>
<dbReference type="PANTHER" id="PTHR43227:SF11">
    <property type="entry name" value="BLL4140 PROTEIN"/>
    <property type="match status" value="1"/>
</dbReference>
<comment type="caution">
    <text evidence="9">The sequence shown here is derived from an EMBL/GenBank/DDBJ whole genome shotgun (WGS) entry which is preliminary data.</text>
</comment>
<evidence type="ECO:0000256" key="7">
    <source>
        <dbReference type="RuleBase" id="RU363032"/>
    </source>
</evidence>
<dbReference type="Proteomes" id="UP001589619">
    <property type="component" value="Unassembled WGS sequence"/>
</dbReference>
<comment type="subcellular location">
    <subcellularLocation>
        <location evidence="1 7">Cell membrane</location>
        <topology evidence="1 7">Multi-pass membrane protein</topology>
    </subcellularLocation>
</comment>
<dbReference type="Pfam" id="PF00528">
    <property type="entry name" value="BPD_transp_1"/>
    <property type="match status" value="1"/>
</dbReference>
<dbReference type="PROSITE" id="PS50928">
    <property type="entry name" value="ABC_TM1"/>
    <property type="match status" value="1"/>
</dbReference>
<protein>
    <submittedName>
        <fullName evidence="9">Carbohydrate ABC transporter permease</fullName>
    </submittedName>
</protein>
<keyword evidence="5 7" id="KW-1133">Transmembrane helix</keyword>
<evidence type="ECO:0000256" key="4">
    <source>
        <dbReference type="ARBA" id="ARBA00022692"/>
    </source>
</evidence>
<feature type="transmembrane region" description="Helical" evidence="7">
    <location>
        <begin position="155"/>
        <end position="180"/>
    </location>
</feature>
<evidence type="ECO:0000256" key="5">
    <source>
        <dbReference type="ARBA" id="ARBA00022989"/>
    </source>
</evidence>
<reference evidence="9 10" key="1">
    <citation type="submission" date="2024-09" db="EMBL/GenBank/DDBJ databases">
        <authorList>
            <person name="Sun Q."/>
            <person name="Mori K."/>
        </authorList>
    </citation>
    <scope>NUCLEOTIDE SEQUENCE [LARGE SCALE GENOMIC DNA]</scope>
    <source>
        <strain evidence="9 10">JCM 12520</strain>
    </source>
</reference>
<feature type="transmembrane region" description="Helical" evidence="7">
    <location>
        <begin position="261"/>
        <end position="282"/>
    </location>
</feature>
<dbReference type="Gene3D" id="1.10.3720.10">
    <property type="entry name" value="MetI-like"/>
    <property type="match status" value="1"/>
</dbReference>
<dbReference type="EMBL" id="JBHMAG010000017">
    <property type="protein sequence ID" value="MFB9755049.1"/>
    <property type="molecule type" value="Genomic_DNA"/>
</dbReference>
<evidence type="ECO:0000256" key="6">
    <source>
        <dbReference type="ARBA" id="ARBA00023136"/>
    </source>
</evidence>
<evidence type="ECO:0000313" key="9">
    <source>
        <dbReference type="EMBL" id="MFB9755049.1"/>
    </source>
</evidence>
<dbReference type="InterPro" id="IPR050809">
    <property type="entry name" value="UgpAE/MalFG_permease"/>
</dbReference>
<evidence type="ECO:0000259" key="8">
    <source>
        <dbReference type="PROSITE" id="PS50928"/>
    </source>
</evidence>
<accession>A0ABV5W3B8</accession>
<feature type="transmembrane region" description="Helical" evidence="7">
    <location>
        <begin position="72"/>
        <end position="93"/>
    </location>
</feature>
<keyword evidence="3" id="KW-1003">Cell membrane</keyword>
<keyword evidence="2 7" id="KW-0813">Transport</keyword>
<dbReference type="InterPro" id="IPR000515">
    <property type="entry name" value="MetI-like"/>
</dbReference>
<organism evidence="9 10">
    <name type="scientific">Paenibacillus hodogayensis</name>
    <dbReference type="NCBI Taxonomy" id="279208"/>
    <lineage>
        <taxon>Bacteria</taxon>
        <taxon>Bacillati</taxon>
        <taxon>Bacillota</taxon>
        <taxon>Bacilli</taxon>
        <taxon>Bacillales</taxon>
        <taxon>Paenibacillaceae</taxon>
        <taxon>Paenibacillus</taxon>
    </lineage>
</organism>
<dbReference type="PANTHER" id="PTHR43227">
    <property type="entry name" value="BLL4140 PROTEIN"/>
    <property type="match status" value="1"/>
</dbReference>
<proteinExistence type="inferred from homology"/>
<dbReference type="RefSeq" id="WP_344909008.1">
    <property type="nucleotide sequence ID" value="NZ_BAAAYO010000007.1"/>
</dbReference>
<evidence type="ECO:0000256" key="2">
    <source>
        <dbReference type="ARBA" id="ARBA00022448"/>
    </source>
</evidence>
<keyword evidence="10" id="KW-1185">Reference proteome</keyword>
<evidence type="ECO:0000256" key="1">
    <source>
        <dbReference type="ARBA" id="ARBA00004651"/>
    </source>
</evidence>
<sequence length="300" mass="33379">MHTLKRTSWAIALGLLPALVIYIGIAVVPILMSFYYSLVDWDGLSNVRFVGLDNFKEILADPTFWNSVKNNLIMMATGLVGQLPLGLLLALALNRTMRGIHFFRTVGFLPVVISAVIVSLIWGKMYGVESGLINQFLDLVGLGVWKQNWLGSTTWAMLSLSVTYIWQNCGLYMVIYLAALQNIPSEINESAMMDGATGWKRVLLITIPMIRPTIWVTVVFAISNSFRVFDLIYVMTAGGPAHNTEVMTIYMYINTFTNIRFGYGSAVSVLILLFSLIVIYGANKLTGGRDEDGKRGKRGR</sequence>
<evidence type="ECO:0000256" key="3">
    <source>
        <dbReference type="ARBA" id="ARBA00022475"/>
    </source>
</evidence>
<feature type="domain" description="ABC transmembrane type-1" evidence="8">
    <location>
        <begin position="68"/>
        <end position="282"/>
    </location>
</feature>
<gene>
    <name evidence="9" type="ORF">ACFFNY_26030</name>
</gene>
<name>A0ABV5W3B8_9BACL</name>
<dbReference type="InterPro" id="IPR035906">
    <property type="entry name" value="MetI-like_sf"/>
</dbReference>
<feature type="transmembrane region" description="Helical" evidence="7">
    <location>
        <begin position="201"/>
        <end position="222"/>
    </location>
</feature>
<keyword evidence="4 7" id="KW-0812">Transmembrane</keyword>
<dbReference type="SUPFAM" id="SSF161098">
    <property type="entry name" value="MetI-like"/>
    <property type="match status" value="1"/>
</dbReference>